<dbReference type="Gene3D" id="3.40.50.300">
    <property type="entry name" value="P-loop containing nucleotide triphosphate hydrolases"/>
    <property type="match status" value="1"/>
</dbReference>
<proteinExistence type="predicted"/>
<evidence type="ECO:0000256" key="1">
    <source>
        <dbReference type="SAM" id="Coils"/>
    </source>
</evidence>
<dbReference type="PANTHER" id="PTHR32114">
    <property type="entry name" value="ABC TRANSPORTER ABCH.3"/>
    <property type="match status" value="1"/>
</dbReference>
<dbReference type="EMBL" id="JAPUBN010000017">
    <property type="protein sequence ID" value="MCZ2722416.1"/>
    <property type="molecule type" value="Genomic_DNA"/>
</dbReference>
<feature type="coiled-coil region" evidence="1">
    <location>
        <begin position="6"/>
        <end position="64"/>
    </location>
</feature>
<accession>A0ABT4JVY2</accession>
<dbReference type="PANTHER" id="PTHR32114:SF2">
    <property type="entry name" value="ABC TRANSPORTER ABCH.3"/>
    <property type="match status" value="1"/>
</dbReference>
<evidence type="ECO:0008006" key="4">
    <source>
        <dbReference type="Google" id="ProtNLM"/>
    </source>
</evidence>
<dbReference type="RefSeq" id="WP_269126026.1">
    <property type="nucleotide sequence ID" value="NZ_JAPUBN010000017.1"/>
</dbReference>
<keyword evidence="3" id="KW-1185">Reference proteome</keyword>
<feature type="coiled-coil region" evidence="1">
    <location>
        <begin position="186"/>
        <end position="242"/>
    </location>
</feature>
<reference evidence="2" key="1">
    <citation type="submission" date="2022-12" db="EMBL/GenBank/DDBJ databases">
        <title>Marinomonas 15G1-11 sp. nov, isolated from marine algae.</title>
        <authorList>
            <person name="Butt M."/>
            <person name="Choi D.G."/>
            <person name="Kim J.M."/>
            <person name="Lee J.K."/>
            <person name="Baek J.H."/>
            <person name="Jeon C.O."/>
        </authorList>
    </citation>
    <scope>NUCLEOTIDE SEQUENCE</scope>
    <source>
        <strain evidence="2">15G1-11</strain>
    </source>
</reference>
<comment type="caution">
    <text evidence="2">The sequence shown here is derived from an EMBL/GenBank/DDBJ whole genome shotgun (WGS) entry which is preliminary data.</text>
</comment>
<dbReference type="Proteomes" id="UP001149719">
    <property type="component" value="Unassembled WGS sequence"/>
</dbReference>
<dbReference type="SUPFAM" id="SSF52540">
    <property type="entry name" value="P-loop containing nucleoside triphosphate hydrolases"/>
    <property type="match status" value="1"/>
</dbReference>
<gene>
    <name evidence="2" type="ORF">O1D97_12480</name>
</gene>
<evidence type="ECO:0000313" key="2">
    <source>
        <dbReference type="EMBL" id="MCZ2722416.1"/>
    </source>
</evidence>
<keyword evidence="1" id="KW-0175">Coiled coil</keyword>
<name>A0ABT4JVY2_9GAMM</name>
<protein>
    <recommendedName>
        <fullName evidence="4">Exonuclease SbcC</fullName>
    </recommendedName>
</protein>
<evidence type="ECO:0000313" key="3">
    <source>
        <dbReference type="Proteomes" id="UP001149719"/>
    </source>
</evidence>
<sequence>MLTVQVEESEKLLHQAKLECNSFLEKEKNSQSLFAQKTELEKRLQKLKIKNEELVKELNNKNLAFDKHNSQRKYLHDFDIKSPIAEIDSIDVKILNQLHVEFKENALRIDKLKLDLSTKQKEIASIEQHSSSIAELIKLGSQIIEHTQTNDCPLCSHSYENFESLKSVVKNNKALDSITSTLIQSLSEIKNKIKELDKDNEVISSKYDEHKNQQIQPCLDSIAKLQANIELLNNDKYQLDSEIRYCNDEYELLLKNSLSMNHTDYSAYLRKSIKDSERTIAATTGKIQQKLDAIQQVNDSFKLLRDEDLVIYQRIKGIEGSELYRQFVDICRIENIDLSLNIDILRDKFNQLKINYAINVQTVKNNIKQLGEEIKINEEKLPDDLKKLTDEEQQKIISQAEQIVKSESEKLNKYSNIFPEIVESSVFDVEQRFIYAKAQNQLIDQDIHKINEQLNFLKVLESSADEALKLSESVKLENEIELLSLRISLLEKLQTTLKADIKLIDNKISAYINDYFYLDVINEIYKTIDPHPEFKKIEFSYEASNSKPELHIKVKDQDDNEIIAPSLYFSSAQINVLSLSIFLAKALNTKDYDGNDTHCIFIDDPVQSMDSINVLSVIDLFRNIAFKFDKQLIISTHNENFHGLLKKKIPPHLFKSKFLKLESFGKVAVEQ</sequence>
<organism evidence="2 3">
    <name type="scientific">Marinomonas phaeophyticola</name>
    <dbReference type="NCBI Taxonomy" id="3004091"/>
    <lineage>
        <taxon>Bacteria</taxon>
        <taxon>Pseudomonadati</taxon>
        <taxon>Pseudomonadota</taxon>
        <taxon>Gammaproteobacteria</taxon>
        <taxon>Oceanospirillales</taxon>
        <taxon>Oceanospirillaceae</taxon>
        <taxon>Marinomonas</taxon>
    </lineage>
</organism>
<dbReference type="InterPro" id="IPR027417">
    <property type="entry name" value="P-loop_NTPase"/>
</dbReference>